<dbReference type="Pfam" id="PF20181">
    <property type="entry name" value="DUF6544"/>
    <property type="match status" value="1"/>
</dbReference>
<gene>
    <name evidence="2" type="ordered locus">Halsa_2284</name>
</gene>
<reference evidence="2 3" key="2">
    <citation type="journal article" date="2011" name="J. Bacteriol.">
        <title>Complete Genome Sequence of the Haloalkaliphilic, Hydrogen Producing Halanaerobium hydrogenoformans.</title>
        <authorList>
            <person name="Brown S.D."/>
            <person name="Begemann M.B."/>
            <person name="Mormile M.R."/>
            <person name="Wall J.D."/>
            <person name="Han C.S."/>
            <person name="Goodwin L.A."/>
            <person name="Pitluck S."/>
            <person name="Land M.L."/>
            <person name="Hauser L.J."/>
            <person name="Elias D.A."/>
        </authorList>
    </citation>
    <scope>NUCLEOTIDE SEQUENCE [LARGE SCALE GENOMIC DNA]</scope>
    <source>
        <strain evidence="3">sapolanicus</strain>
    </source>
</reference>
<dbReference type="HOGENOM" id="CLU_1011086_0_0_9"/>
<accession>E4RKV1</accession>
<evidence type="ECO:0000313" key="3">
    <source>
        <dbReference type="Proteomes" id="UP000007434"/>
    </source>
</evidence>
<protein>
    <submittedName>
        <fullName evidence="2">Uncharacterized protein</fullName>
    </submittedName>
</protein>
<keyword evidence="1" id="KW-0812">Transmembrane</keyword>
<keyword evidence="3" id="KW-1185">Reference proteome</keyword>
<feature type="transmembrane region" description="Helical" evidence="1">
    <location>
        <begin position="6"/>
        <end position="27"/>
    </location>
</feature>
<sequence length="275" mass="33039">MFKKTIIFFLLIVIALSVYTLLSNLYLEWEYRQNVSSMQQSYMIRDSFSMMNPNSPAVPRPLRNYINYSVINLNNLPSYVKLNYSGTYYHNASKTGKDFTAKSFYNIKELNYISEFMIDDNRIIFHKVREKLLESEKTHEKKLLGIINRSNYYSEEPEQFLRTRFIFDAVYFPYFYLSDQQISWNSLDDKSILIRIAKNEKTMEYTMKFNDDYSLSSIVSEEFLFERNRVRFTANYSNYIRQNNFRVPTSMELLYEDSFENFTIFEANLNSLSYQ</sequence>
<proteinExistence type="predicted"/>
<dbReference type="Proteomes" id="UP000007434">
    <property type="component" value="Chromosome"/>
</dbReference>
<dbReference type="OrthoDB" id="2111664at2"/>
<dbReference type="AlphaFoldDB" id="E4RKV1"/>
<dbReference type="RefSeq" id="WP_013406756.1">
    <property type="nucleotide sequence ID" value="NC_014654.1"/>
</dbReference>
<dbReference type="STRING" id="656519.Halsa_2284"/>
<keyword evidence="1" id="KW-1133">Transmembrane helix</keyword>
<dbReference type="InterPro" id="IPR046674">
    <property type="entry name" value="DUF6544"/>
</dbReference>
<evidence type="ECO:0000313" key="2">
    <source>
        <dbReference type="EMBL" id="ADQ15692.1"/>
    </source>
</evidence>
<evidence type="ECO:0000256" key="1">
    <source>
        <dbReference type="SAM" id="Phobius"/>
    </source>
</evidence>
<reference evidence="2 3" key="1">
    <citation type="submission" date="2010-11" db="EMBL/GenBank/DDBJ databases">
        <title>Complete sequence of Halanaerobium sp. sapolanicus.</title>
        <authorList>
            <consortium name="US DOE Joint Genome Institute"/>
            <person name="Lucas S."/>
            <person name="Copeland A."/>
            <person name="Lapidus A."/>
            <person name="Cheng J.-F."/>
            <person name="Bruce D."/>
            <person name="Goodwin L."/>
            <person name="Pitluck S."/>
            <person name="Davenport K."/>
            <person name="Detter J.C."/>
            <person name="Han C."/>
            <person name="Tapia R."/>
            <person name="Land M."/>
            <person name="Hauser L."/>
            <person name="Jeffries C."/>
            <person name="Kyrpides N."/>
            <person name="Ivanova N."/>
            <person name="Mikhailova N."/>
            <person name="Begemann M.B."/>
            <person name="Mormile M.R."/>
            <person name="Wall J.D."/>
            <person name="Elias D.A."/>
            <person name="Woyke T."/>
        </authorList>
    </citation>
    <scope>NUCLEOTIDE SEQUENCE [LARGE SCALE GENOMIC DNA]</scope>
    <source>
        <strain evidence="3">sapolanicus</strain>
    </source>
</reference>
<name>E4RKV1_HALHG</name>
<organism evidence="2 3">
    <name type="scientific">Halanaerobium hydrogeniformans</name>
    <name type="common">Halanaerobium sp. (strain sapolanicus)</name>
    <dbReference type="NCBI Taxonomy" id="656519"/>
    <lineage>
        <taxon>Bacteria</taxon>
        <taxon>Bacillati</taxon>
        <taxon>Bacillota</taxon>
        <taxon>Clostridia</taxon>
        <taxon>Halanaerobiales</taxon>
        <taxon>Halanaerobiaceae</taxon>
        <taxon>Halanaerobium</taxon>
    </lineage>
</organism>
<dbReference type="EMBL" id="CP002304">
    <property type="protein sequence ID" value="ADQ15692.1"/>
    <property type="molecule type" value="Genomic_DNA"/>
</dbReference>
<keyword evidence="1" id="KW-0472">Membrane</keyword>
<dbReference type="KEGG" id="has:Halsa_2284"/>